<dbReference type="AlphaFoldDB" id="A0A077E9I1"/>
<gene>
    <name evidence="1" type="ORF">BD94_0461</name>
</gene>
<reference evidence="1" key="2">
    <citation type="journal article" date="2015" name="Genome Biol. Evol.">
        <title>Complete Genome Sequence and Transcriptomic Analysis of the Novel Pathogen Elizabethkingia anophelis in Response to Oxidative Stress.</title>
        <authorList>
            <person name="Li Y."/>
            <person name="Liu Y."/>
            <person name="Chew S.C."/>
            <person name="Tay M."/>
            <person name="Salido M.M."/>
            <person name="Teo J."/>
            <person name="Lauro F.M."/>
            <person name="Givskov M."/>
            <person name="Yang L."/>
        </authorList>
    </citation>
    <scope>NUCLEOTIDE SEQUENCE</scope>
    <source>
        <strain evidence="1">NUHP1</strain>
    </source>
</reference>
<dbReference type="KEGG" id="eao:BD94_0461"/>
<proteinExistence type="predicted"/>
<sequence>MNNLTDITANFGTLYFPKSALVFYQNKGTDKETYVEHFDMDKDGNPINAHPLTVREANILSKCLQTDEDKNTAFLKPKGILPTNILHINPSDNGTVLWHTKAKKQQLYFVDDLGIPNGTAQVPAMLWLASKSSLSVFALANNRRPTEKTPLHYAPFFNIYEKGNVCMGTVSIDIKNSASVEEFIQAWEHYFFNSYFSHSLCSNLTKRNIVSLWKDLVNTDKPFPTEALKKNNKTLKNLFR</sequence>
<evidence type="ECO:0000313" key="2">
    <source>
        <dbReference type="Proteomes" id="UP000028933"/>
    </source>
</evidence>
<evidence type="ECO:0000313" key="1">
    <source>
        <dbReference type="EMBL" id="AIL44236.1"/>
    </source>
</evidence>
<protein>
    <recommendedName>
        <fullName evidence="3">PRTRC system protein B</fullName>
    </recommendedName>
</protein>
<dbReference type="Pfam" id="PF14460">
    <property type="entry name" value="Prok-E2_D"/>
    <property type="match status" value="1"/>
</dbReference>
<evidence type="ECO:0008006" key="3">
    <source>
        <dbReference type="Google" id="ProtNLM"/>
    </source>
</evidence>
<accession>A0A077E9I1</accession>
<dbReference type="HOGENOM" id="CLU_085624_1_0_10"/>
<dbReference type="eggNOG" id="ENOG502ZANB">
    <property type="taxonomic scope" value="Bacteria"/>
</dbReference>
<reference evidence="1" key="1">
    <citation type="journal article" date="2013" name="Lancet">
        <title>First case of E anophelis outbreak in an intensive-care unit.</title>
        <authorList>
            <person name="Teo J."/>
            <person name="Tan S.Y."/>
            <person name="Tay M."/>
            <person name="Ding Y."/>
            <person name="Kjelleberg S."/>
            <person name="Givskov M."/>
            <person name="Lin R.T."/>
            <person name="Yang L."/>
        </authorList>
    </citation>
    <scope>NUCLEOTIDE SEQUENCE [LARGE SCALE GENOMIC DNA]</scope>
    <source>
        <strain evidence="1">NUHP1</strain>
    </source>
</reference>
<organism evidence="1 2">
    <name type="scientific">Elizabethkingia anophelis NUHP1</name>
    <dbReference type="NCBI Taxonomy" id="1338011"/>
    <lineage>
        <taxon>Bacteria</taxon>
        <taxon>Pseudomonadati</taxon>
        <taxon>Bacteroidota</taxon>
        <taxon>Flavobacteriia</taxon>
        <taxon>Flavobacteriales</taxon>
        <taxon>Weeksellaceae</taxon>
        <taxon>Elizabethkingia</taxon>
    </lineage>
</organism>
<dbReference type="EMBL" id="CP007547">
    <property type="protein sequence ID" value="AIL44236.1"/>
    <property type="molecule type" value="Genomic_DNA"/>
</dbReference>
<name>A0A077E9I1_9FLAO</name>
<dbReference type="STRING" id="1338011.BD94_0461"/>
<dbReference type="InterPro" id="IPR032787">
    <property type="entry name" value="Prok-E2_D"/>
</dbReference>
<dbReference type="Proteomes" id="UP000028933">
    <property type="component" value="Chromosome"/>
</dbReference>
<dbReference type="RefSeq" id="WP_024564688.1">
    <property type="nucleotide sequence ID" value="NZ_CP007547.1"/>
</dbReference>